<dbReference type="EMBL" id="CAFBNO010000004">
    <property type="protein sequence ID" value="CAB4947219.1"/>
    <property type="molecule type" value="Genomic_DNA"/>
</dbReference>
<dbReference type="InterPro" id="IPR014867">
    <property type="entry name" value="Spore_coat_CotH_CotH2/3/7"/>
</dbReference>
<accession>A0A6J7JX23</accession>
<dbReference type="PANTHER" id="PTHR40050:SF1">
    <property type="entry name" value="INNER SPORE COAT PROTEIN H"/>
    <property type="match status" value="1"/>
</dbReference>
<evidence type="ECO:0000313" key="1">
    <source>
        <dbReference type="EMBL" id="CAB4947219.1"/>
    </source>
</evidence>
<sequence length="581" mass="62801">MVLLKWMISAVAAIALMFAALPSQAAATIDTQYVEGTDEAAALYNPLVVNQLDLQMPQSTIDGLNGSTNYWGNEGPYLPATLSGVVNGVPFAAMEVGVHLKGAWGSWRNIYGKSGFKVKIDFKNKNASLYGVTKLTLNNMVQDHSSVHESMAYRLFRSVGVPTSRTGYATVRVNGQSYGLYLNLETVDTKLLNRWGITPTHIYKGGVPNFPDLYSGDIYKYQISQGSLTDTSDLLALTRIVDQGNGPNWFSRMSAVADLEEMTLDWAGEKFTGHWDGYVNNHNNFFVISRQDGKFIMLPAGMDQTWNGGLDYNNGATLISQCLNDTQCLALYRQALVKVIHSASELNLVQMNRNVSAAIDSALRADTRKEFGNGEISGGQSASRNFITNQISSGLQMIAPYDATLKTFTAEGFEQVAVKDTLTVPYVTSSIQVTGRAYSANATVTPTEVTALKVGLNQLQLTVHIGAASKNFQVKVVRRGLYTKTANVVFATGKSALNSVAMKAVKALAASAKDGQNAVLTVKMQRPANMTSKNAASLLRARYAGIQTALNNAGITPTAVTLVITTVKGTNTLALSIKFER</sequence>
<dbReference type="AlphaFoldDB" id="A0A6J7JX23"/>
<proteinExistence type="predicted"/>
<name>A0A6J7JX23_9ZZZZ</name>
<dbReference type="PANTHER" id="PTHR40050">
    <property type="entry name" value="INNER SPORE COAT PROTEIN H"/>
    <property type="match status" value="1"/>
</dbReference>
<protein>
    <submittedName>
        <fullName evidence="1">Unannotated protein</fullName>
    </submittedName>
</protein>
<gene>
    <name evidence="1" type="ORF">UFOPK3837_00197</name>
</gene>
<dbReference type="Pfam" id="PF08757">
    <property type="entry name" value="CotH"/>
    <property type="match status" value="1"/>
</dbReference>
<organism evidence="1">
    <name type="scientific">freshwater metagenome</name>
    <dbReference type="NCBI Taxonomy" id="449393"/>
    <lineage>
        <taxon>unclassified sequences</taxon>
        <taxon>metagenomes</taxon>
        <taxon>ecological metagenomes</taxon>
    </lineage>
</organism>
<reference evidence="1" key="1">
    <citation type="submission" date="2020-05" db="EMBL/GenBank/DDBJ databases">
        <authorList>
            <person name="Chiriac C."/>
            <person name="Salcher M."/>
            <person name="Ghai R."/>
            <person name="Kavagutti S V."/>
        </authorList>
    </citation>
    <scope>NUCLEOTIDE SEQUENCE</scope>
</reference>